<keyword evidence="5 7" id="KW-1133">Transmembrane helix</keyword>
<dbReference type="GO" id="GO:0005886">
    <property type="term" value="C:plasma membrane"/>
    <property type="evidence" value="ECO:0007669"/>
    <property type="project" value="UniProtKB-SubCell"/>
</dbReference>
<name>A0A329MGE1_9BACL</name>
<evidence type="ECO:0000256" key="1">
    <source>
        <dbReference type="ARBA" id="ARBA00004651"/>
    </source>
</evidence>
<evidence type="ECO:0000259" key="8">
    <source>
        <dbReference type="PROSITE" id="PS50928"/>
    </source>
</evidence>
<evidence type="ECO:0000256" key="7">
    <source>
        <dbReference type="RuleBase" id="RU363032"/>
    </source>
</evidence>
<dbReference type="InterPro" id="IPR035906">
    <property type="entry name" value="MetI-like_sf"/>
</dbReference>
<accession>A0A329MGE1</accession>
<evidence type="ECO:0000256" key="2">
    <source>
        <dbReference type="ARBA" id="ARBA00022448"/>
    </source>
</evidence>
<feature type="domain" description="ABC transmembrane type-1" evidence="8">
    <location>
        <begin position="77"/>
        <end position="276"/>
    </location>
</feature>
<dbReference type="PANTHER" id="PTHR43744">
    <property type="entry name" value="ABC TRANSPORTER PERMEASE PROTEIN MG189-RELATED-RELATED"/>
    <property type="match status" value="1"/>
</dbReference>
<keyword evidence="3" id="KW-1003">Cell membrane</keyword>
<dbReference type="Pfam" id="PF00528">
    <property type="entry name" value="BPD_transp_1"/>
    <property type="match status" value="1"/>
</dbReference>
<feature type="transmembrane region" description="Helical" evidence="7">
    <location>
        <begin position="81"/>
        <end position="100"/>
    </location>
</feature>
<dbReference type="Gene3D" id="1.10.3720.10">
    <property type="entry name" value="MetI-like"/>
    <property type="match status" value="1"/>
</dbReference>
<dbReference type="Proteomes" id="UP000250369">
    <property type="component" value="Unassembled WGS sequence"/>
</dbReference>
<evidence type="ECO:0000313" key="9">
    <source>
        <dbReference type="EMBL" id="RAV18965.1"/>
    </source>
</evidence>
<evidence type="ECO:0000256" key="3">
    <source>
        <dbReference type="ARBA" id="ARBA00022475"/>
    </source>
</evidence>
<organism evidence="9 10">
    <name type="scientific">Paenibacillus contaminans</name>
    <dbReference type="NCBI Taxonomy" id="450362"/>
    <lineage>
        <taxon>Bacteria</taxon>
        <taxon>Bacillati</taxon>
        <taxon>Bacillota</taxon>
        <taxon>Bacilli</taxon>
        <taxon>Bacillales</taxon>
        <taxon>Paenibacillaceae</taxon>
        <taxon>Paenibacillus</taxon>
    </lineage>
</organism>
<feature type="transmembrane region" description="Helical" evidence="7">
    <location>
        <begin position="190"/>
        <end position="208"/>
    </location>
</feature>
<dbReference type="GO" id="GO:0055085">
    <property type="term" value="P:transmembrane transport"/>
    <property type="evidence" value="ECO:0007669"/>
    <property type="project" value="InterPro"/>
</dbReference>
<feature type="transmembrane region" description="Helical" evidence="7">
    <location>
        <begin position="112"/>
        <end position="134"/>
    </location>
</feature>
<keyword evidence="2 7" id="KW-0813">Transport</keyword>
<comment type="caution">
    <text evidence="9">The sequence shown here is derived from an EMBL/GenBank/DDBJ whole genome shotgun (WGS) entry which is preliminary data.</text>
</comment>
<keyword evidence="10" id="KW-1185">Reference proteome</keyword>
<evidence type="ECO:0000313" key="10">
    <source>
        <dbReference type="Proteomes" id="UP000250369"/>
    </source>
</evidence>
<dbReference type="AlphaFoldDB" id="A0A329MGE1"/>
<dbReference type="OrthoDB" id="9810086at2"/>
<dbReference type="CDD" id="cd06261">
    <property type="entry name" value="TM_PBP2"/>
    <property type="match status" value="1"/>
</dbReference>
<keyword evidence="6 7" id="KW-0472">Membrane</keyword>
<evidence type="ECO:0000256" key="6">
    <source>
        <dbReference type="ARBA" id="ARBA00023136"/>
    </source>
</evidence>
<keyword evidence="4 7" id="KW-0812">Transmembrane</keyword>
<feature type="transmembrane region" description="Helical" evidence="7">
    <location>
        <begin position="263"/>
        <end position="282"/>
    </location>
</feature>
<dbReference type="InterPro" id="IPR000515">
    <property type="entry name" value="MetI-like"/>
</dbReference>
<dbReference type="RefSeq" id="WP_113033172.1">
    <property type="nucleotide sequence ID" value="NZ_QMFB01000014.1"/>
</dbReference>
<dbReference type="EMBL" id="QMFB01000014">
    <property type="protein sequence ID" value="RAV18965.1"/>
    <property type="molecule type" value="Genomic_DNA"/>
</dbReference>
<evidence type="ECO:0000256" key="5">
    <source>
        <dbReference type="ARBA" id="ARBA00022989"/>
    </source>
</evidence>
<dbReference type="SUPFAM" id="SSF161098">
    <property type="entry name" value="MetI-like"/>
    <property type="match status" value="1"/>
</dbReference>
<gene>
    <name evidence="9" type="ORF">DQG23_22705</name>
</gene>
<dbReference type="PANTHER" id="PTHR43744:SF9">
    <property type="entry name" value="POLYGALACTURONAN_RHAMNOGALACTURONAN TRANSPORT SYSTEM PERMEASE PROTEIN YTCP"/>
    <property type="match status" value="1"/>
</dbReference>
<comment type="similarity">
    <text evidence="7">Belongs to the binding-protein-dependent transport system permease family.</text>
</comment>
<proteinExistence type="inferred from homology"/>
<comment type="subcellular location">
    <subcellularLocation>
        <location evidence="1 7">Cell membrane</location>
        <topology evidence="1 7">Multi-pass membrane protein</topology>
    </subcellularLocation>
</comment>
<feature type="transmembrane region" description="Helical" evidence="7">
    <location>
        <begin position="20"/>
        <end position="41"/>
    </location>
</feature>
<sequence length="297" mass="33472">MDSWSQQSRADKAFEAVNLFLLVCIVIVVLYPLVFVAFASISDPAAVINGDMLFWPEGFTLKAYERVFQNIDIMRGYGNTILYTLIGTAINLVMTILAAYPLSRKDLAGRNALMMLFVFTMYFSGGLIPSYLIIKSLGMVNTFWALIIPNAVGVWNIIIMRTFFQHTLPHELHEAAVIDGCSNFQLLMKIVLPLSMPVIAVMVLFYSVGHWNSYFSALIYLSDRDKYPLQLILREILVQNQTQEMMQMSEESATQQALMAASIKYAVVIVANLPVLLLYPFLQKYFVKGMMIGAIKG</sequence>
<reference evidence="9 10" key="1">
    <citation type="journal article" date="2009" name="Int. J. Syst. Evol. Microbiol.">
        <title>Paenibacillus contaminans sp. nov., isolated from a contaminated laboratory plate.</title>
        <authorList>
            <person name="Chou J.H."/>
            <person name="Lee J.H."/>
            <person name="Lin M.C."/>
            <person name="Chang P.S."/>
            <person name="Arun A.B."/>
            <person name="Young C.C."/>
            <person name="Chen W.M."/>
        </authorList>
    </citation>
    <scope>NUCLEOTIDE SEQUENCE [LARGE SCALE GENOMIC DNA]</scope>
    <source>
        <strain evidence="9 10">CKOBP-6</strain>
    </source>
</reference>
<protein>
    <submittedName>
        <fullName evidence="9">Carbohydrate ABC transporter permease</fullName>
    </submittedName>
</protein>
<feature type="transmembrane region" description="Helical" evidence="7">
    <location>
        <begin position="140"/>
        <end position="159"/>
    </location>
</feature>
<evidence type="ECO:0000256" key="4">
    <source>
        <dbReference type="ARBA" id="ARBA00022692"/>
    </source>
</evidence>
<dbReference type="PROSITE" id="PS50928">
    <property type="entry name" value="ABC_TM1"/>
    <property type="match status" value="1"/>
</dbReference>